<evidence type="ECO:0000313" key="16">
    <source>
        <dbReference type="EMBL" id="PWG62572.1"/>
    </source>
</evidence>
<keyword evidence="8 14" id="KW-0547">Nucleotide-binding</keyword>
<evidence type="ECO:0000256" key="6">
    <source>
        <dbReference type="ARBA" id="ARBA00022692"/>
    </source>
</evidence>
<evidence type="ECO:0000256" key="8">
    <source>
        <dbReference type="ARBA" id="ARBA00022741"/>
    </source>
</evidence>
<dbReference type="NCBIfam" id="TIGR01511">
    <property type="entry name" value="ATPase-IB1_Cu"/>
    <property type="match status" value="1"/>
</dbReference>
<evidence type="ECO:0000256" key="7">
    <source>
        <dbReference type="ARBA" id="ARBA00022723"/>
    </source>
</evidence>
<dbReference type="GO" id="GO:0005524">
    <property type="term" value="F:ATP binding"/>
    <property type="evidence" value="ECO:0007669"/>
    <property type="project" value="UniProtKB-UniRule"/>
</dbReference>
<dbReference type="PRINTS" id="PR00943">
    <property type="entry name" value="CUATPASE"/>
</dbReference>
<feature type="transmembrane region" description="Helical" evidence="14">
    <location>
        <begin position="195"/>
        <end position="214"/>
    </location>
</feature>
<dbReference type="NCBIfam" id="TIGR01494">
    <property type="entry name" value="ATPase_P-type"/>
    <property type="match status" value="1"/>
</dbReference>
<dbReference type="GO" id="GO:0005886">
    <property type="term" value="C:plasma membrane"/>
    <property type="evidence" value="ECO:0007669"/>
    <property type="project" value="UniProtKB-SubCell"/>
</dbReference>
<keyword evidence="12" id="KW-0406">Ion transport</keyword>
<dbReference type="InterPro" id="IPR059000">
    <property type="entry name" value="ATPase_P-type_domA"/>
</dbReference>
<dbReference type="GO" id="GO:0060003">
    <property type="term" value="P:copper ion export"/>
    <property type="evidence" value="ECO:0007669"/>
    <property type="project" value="UniProtKB-ARBA"/>
</dbReference>
<comment type="caution">
    <text evidence="16">The sequence shown here is derived from an EMBL/GenBank/DDBJ whole genome shotgun (WGS) entry which is preliminary data.</text>
</comment>
<organism evidence="16 17">
    <name type="scientific">Sediminicurvatus halobius</name>
    <dbReference type="NCBI Taxonomy" id="2182432"/>
    <lineage>
        <taxon>Bacteria</taxon>
        <taxon>Pseudomonadati</taxon>
        <taxon>Pseudomonadota</taxon>
        <taxon>Gammaproteobacteria</taxon>
        <taxon>Chromatiales</taxon>
        <taxon>Ectothiorhodospiraceae</taxon>
        <taxon>Sediminicurvatus</taxon>
    </lineage>
</organism>
<dbReference type="GO" id="GO:0005507">
    <property type="term" value="F:copper ion binding"/>
    <property type="evidence" value="ECO:0007669"/>
    <property type="project" value="TreeGrafter"/>
</dbReference>
<name>A0A2U2N0I3_9GAMM</name>
<feature type="transmembrane region" description="Helical" evidence="14">
    <location>
        <begin position="759"/>
        <end position="778"/>
    </location>
</feature>
<dbReference type="PROSITE" id="PS00154">
    <property type="entry name" value="ATPASE_E1_E2"/>
    <property type="match status" value="1"/>
</dbReference>
<dbReference type="SUPFAM" id="SSF55008">
    <property type="entry name" value="HMA, heavy metal-associated domain"/>
    <property type="match status" value="2"/>
</dbReference>
<dbReference type="InterPro" id="IPR023299">
    <property type="entry name" value="ATPase_P-typ_cyto_dom_N"/>
</dbReference>
<evidence type="ECO:0000256" key="5">
    <source>
        <dbReference type="ARBA" id="ARBA00022475"/>
    </source>
</evidence>
<keyword evidence="11 14" id="KW-1133">Transmembrane helix</keyword>
<dbReference type="PRINTS" id="PR00942">
    <property type="entry name" value="CUATPASEI"/>
</dbReference>
<dbReference type="PROSITE" id="PS01047">
    <property type="entry name" value="HMA_1"/>
    <property type="match status" value="2"/>
</dbReference>
<keyword evidence="17" id="KW-1185">Reference proteome</keyword>
<feature type="transmembrane region" description="Helical" evidence="14">
    <location>
        <begin position="235"/>
        <end position="257"/>
    </location>
</feature>
<evidence type="ECO:0000256" key="10">
    <source>
        <dbReference type="ARBA" id="ARBA00022967"/>
    </source>
</evidence>
<reference evidence="16 17" key="1">
    <citation type="submission" date="2018-05" db="EMBL/GenBank/DDBJ databases">
        <title>Spiribacter halobius sp. nov., a moderately halophilic bacterium isolated from marine solar saltern.</title>
        <authorList>
            <person name="Zheng W.-S."/>
            <person name="Lu D.-C."/>
            <person name="Du Z.-J."/>
        </authorList>
    </citation>
    <scope>NUCLEOTIDE SEQUENCE [LARGE SCALE GENOMIC DNA]</scope>
    <source>
        <strain evidence="16 17">E85</strain>
    </source>
</reference>
<evidence type="ECO:0000256" key="1">
    <source>
        <dbReference type="ARBA" id="ARBA00004651"/>
    </source>
</evidence>
<accession>A0A2U2N0I3</accession>
<dbReference type="Gene3D" id="3.30.70.100">
    <property type="match status" value="2"/>
</dbReference>
<dbReference type="InterPro" id="IPR001757">
    <property type="entry name" value="P_typ_ATPase"/>
</dbReference>
<dbReference type="InterPro" id="IPR027256">
    <property type="entry name" value="P-typ_ATPase_IB"/>
</dbReference>
<dbReference type="InterPro" id="IPR008250">
    <property type="entry name" value="ATPase_P-typ_transduc_dom_A_sf"/>
</dbReference>
<dbReference type="Pfam" id="PF00122">
    <property type="entry name" value="E1-E2_ATPase"/>
    <property type="match status" value="1"/>
</dbReference>
<keyword evidence="9 14" id="KW-0067">ATP-binding</keyword>
<dbReference type="RefSeq" id="WP_109678962.1">
    <property type="nucleotide sequence ID" value="NZ_CP086615.1"/>
</dbReference>
<dbReference type="FunFam" id="2.70.150.10:FF:000020">
    <property type="entry name" value="Copper-exporting P-type ATPase A"/>
    <property type="match status" value="1"/>
</dbReference>
<feature type="transmembrane region" description="Helical" evidence="14">
    <location>
        <begin position="165"/>
        <end position="183"/>
    </location>
</feature>
<dbReference type="GO" id="GO:0055070">
    <property type="term" value="P:copper ion homeostasis"/>
    <property type="evidence" value="ECO:0007669"/>
    <property type="project" value="TreeGrafter"/>
</dbReference>
<dbReference type="FunFam" id="3.30.70.100:FF:000001">
    <property type="entry name" value="ATPase copper transporting beta"/>
    <property type="match status" value="1"/>
</dbReference>
<dbReference type="SFLD" id="SFLDF00027">
    <property type="entry name" value="p-type_atpase"/>
    <property type="match status" value="1"/>
</dbReference>
<dbReference type="SUPFAM" id="SSF81653">
    <property type="entry name" value="Calcium ATPase, transduction domain A"/>
    <property type="match status" value="1"/>
</dbReference>
<feature type="domain" description="HMA" evidence="15">
    <location>
        <begin position="4"/>
        <end position="70"/>
    </location>
</feature>
<dbReference type="FunFam" id="3.30.70.100:FF:000005">
    <property type="entry name" value="Copper-exporting P-type ATPase A"/>
    <property type="match status" value="1"/>
</dbReference>
<gene>
    <name evidence="16" type="ORF">DEM34_11510</name>
</gene>
<dbReference type="InterPro" id="IPR023298">
    <property type="entry name" value="ATPase_P-typ_TM_dom_sf"/>
</dbReference>
<dbReference type="Pfam" id="PF00403">
    <property type="entry name" value="HMA"/>
    <property type="match status" value="2"/>
</dbReference>
<dbReference type="GO" id="GO:0016887">
    <property type="term" value="F:ATP hydrolysis activity"/>
    <property type="evidence" value="ECO:0007669"/>
    <property type="project" value="InterPro"/>
</dbReference>
<evidence type="ECO:0000256" key="2">
    <source>
        <dbReference type="ARBA" id="ARBA00006024"/>
    </source>
</evidence>
<dbReference type="EC" id="7.2.2.8" evidence="3"/>
<dbReference type="Pfam" id="PF00702">
    <property type="entry name" value="Hydrolase"/>
    <property type="match status" value="1"/>
</dbReference>
<dbReference type="CDD" id="cd00371">
    <property type="entry name" value="HMA"/>
    <property type="match status" value="2"/>
</dbReference>
<dbReference type="InterPro" id="IPR017969">
    <property type="entry name" value="Heavy-metal-associated_CS"/>
</dbReference>
<dbReference type="CDD" id="cd02094">
    <property type="entry name" value="P-type_ATPase_Cu-like"/>
    <property type="match status" value="1"/>
</dbReference>
<feature type="transmembrane region" description="Helical" evidence="14">
    <location>
        <begin position="263"/>
        <end position="282"/>
    </location>
</feature>
<evidence type="ECO:0000256" key="12">
    <source>
        <dbReference type="ARBA" id="ARBA00023065"/>
    </source>
</evidence>
<evidence type="ECO:0000256" key="11">
    <source>
        <dbReference type="ARBA" id="ARBA00022989"/>
    </source>
</evidence>
<comment type="similarity">
    <text evidence="2 14">Belongs to the cation transport ATPase (P-type) (TC 3.A.3) family. Type IB subfamily.</text>
</comment>
<dbReference type="GO" id="GO:0140581">
    <property type="term" value="F:P-type monovalent copper transporter activity"/>
    <property type="evidence" value="ECO:0007669"/>
    <property type="project" value="UniProtKB-EC"/>
</dbReference>
<feature type="domain" description="HMA" evidence="15">
    <location>
        <begin position="72"/>
        <end position="138"/>
    </location>
</feature>
<dbReference type="InterPro" id="IPR036412">
    <property type="entry name" value="HAD-like_sf"/>
</dbReference>
<comment type="subcellular location">
    <subcellularLocation>
        <location evidence="1">Cell membrane</location>
        <topology evidence="1">Multi-pass membrane protein</topology>
    </subcellularLocation>
</comment>
<dbReference type="PRINTS" id="PR00119">
    <property type="entry name" value="CATATPASE"/>
</dbReference>
<feature type="transmembrane region" description="Helical" evidence="14">
    <location>
        <begin position="784"/>
        <end position="802"/>
    </location>
</feature>
<dbReference type="NCBIfam" id="TIGR01525">
    <property type="entry name" value="ATPase-IB_hvy"/>
    <property type="match status" value="1"/>
</dbReference>
<dbReference type="SUPFAM" id="SSF56784">
    <property type="entry name" value="HAD-like"/>
    <property type="match status" value="1"/>
</dbReference>
<evidence type="ECO:0000256" key="13">
    <source>
        <dbReference type="ARBA" id="ARBA00023136"/>
    </source>
</evidence>
<dbReference type="SFLD" id="SFLDS00003">
    <property type="entry name" value="Haloacid_Dehalogenase"/>
    <property type="match status" value="1"/>
</dbReference>
<keyword evidence="5 14" id="KW-1003">Cell membrane</keyword>
<dbReference type="InterPro" id="IPR018303">
    <property type="entry name" value="ATPase_P-typ_P_site"/>
</dbReference>
<feature type="transmembrane region" description="Helical" evidence="14">
    <location>
        <begin position="444"/>
        <end position="467"/>
    </location>
</feature>
<dbReference type="Gene3D" id="2.70.150.10">
    <property type="entry name" value="Calcium-transporting ATPase, cytoplasmic transduction domain A"/>
    <property type="match status" value="1"/>
</dbReference>
<dbReference type="PROSITE" id="PS50846">
    <property type="entry name" value="HMA_2"/>
    <property type="match status" value="2"/>
</dbReference>
<evidence type="ECO:0000256" key="3">
    <source>
        <dbReference type="ARBA" id="ARBA00012517"/>
    </source>
</evidence>
<evidence type="ECO:0000256" key="14">
    <source>
        <dbReference type="RuleBase" id="RU362081"/>
    </source>
</evidence>
<dbReference type="SUPFAM" id="SSF81665">
    <property type="entry name" value="Calcium ATPase, transmembrane domain M"/>
    <property type="match status" value="1"/>
</dbReference>
<keyword evidence="7 14" id="KW-0479">Metal-binding</keyword>
<keyword evidence="4" id="KW-0813">Transport</keyword>
<evidence type="ECO:0000259" key="15">
    <source>
        <dbReference type="PROSITE" id="PS50846"/>
    </source>
</evidence>
<dbReference type="InterPro" id="IPR006121">
    <property type="entry name" value="HMA_dom"/>
</dbReference>
<keyword evidence="6 14" id="KW-0812">Transmembrane</keyword>
<evidence type="ECO:0000256" key="4">
    <source>
        <dbReference type="ARBA" id="ARBA00022448"/>
    </source>
</evidence>
<protein>
    <recommendedName>
        <fullName evidence="3">P-type Cu(+) transporter</fullName>
        <ecNumber evidence="3">7.2.2.8</ecNumber>
    </recommendedName>
</protein>
<keyword evidence="13 14" id="KW-0472">Membrane</keyword>
<dbReference type="SFLD" id="SFLDG00002">
    <property type="entry name" value="C1.7:_P-type_atpase_like"/>
    <property type="match status" value="1"/>
</dbReference>
<dbReference type="PANTHER" id="PTHR43520">
    <property type="entry name" value="ATP7, ISOFORM B"/>
    <property type="match status" value="1"/>
</dbReference>
<dbReference type="GO" id="GO:0043682">
    <property type="term" value="F:P-type divalent copper transporter activity"/>
    <property type="evidence" value="ECO:0007669"/>
    <property type="project" value="TreeGrafter"/>
</dbReference>
<proteinExistence type="inferred from homology"/>
<evidence type="ECO:0000256" key="9">
    <source>
        <dbReference type="ARBA" id="ARBA00022840"/>
    </source>
</evidence>
<dbReference type="OrthoDB" id="9814270at2"/>
<dbReference type="InterPro" id="IPR036163">
    <property type="entry name" value="HMA_dom_sf"/>
</dbReference>
<dbReference type="InterPro" id="IPR044492">
    <property type="entry name" value="P_typ_ATPase_HD_dom"/>
</dbReference>
<feature type="transmembrane region" description="Helical" evidence="14">
    <location>
        <begin position="416"/>
        <end position="438"/>
    </location>
</feature>
<keyword evidence="10" id="KW-1278">Translocase</keyword>
<evidence type="ECO:0000313" key="17">
    <source>
        <dbReference type="Proteomes" id="UP000245474"/>
    </source>
</evidence>
<dbReference type="Proteomes" id="UP000245474">
    <property type="component" value="Unassembled WGS sequence"/>
</dbReference>
<sequence>MAERELTLTINGMTCGGCVSRVQQRLRAEPGVAGAEVNLATGRAWLQLADQPPAAADLAAAVRDAGYEAPEAETVLAIQGMTCGGCVSRVERALAATPGVLEASVNLALGQARVRHLAGAVSADGLARAVHDAGYTARPHEATEADAEAGAEDGELAALRRRVRWAAALTLPLVLVAMGRHLPGSGDFLLGLMSGRAWMLVELLLVTPVLFGAGGQFYRQGWAELRHRAPGMSSLVMIGASAAWGYSLLALLVPGIFPPGTAASYFEAAGVIVTLILVGRYLEHRARGRTSEAIRRLLRLQAHTARVVRNGEPVEVPLAEVVAGDQVVVRPGERVPVDGEVLEGASRVDESMISGEPVPVAKGVGDELVGGTVNRNGSLTFRVTRTGDDTVLARIIQLVERAQAEKPPIQQLADRIAGVFVPIVMLVALATFAAWLTVGPEPALSYAFVAAVSVLLIACPCAMGLATPTAVMVATGKGAEAGVLFRRGAALETLAGADTVVLDKTGTLTAGEPRLTDLEVPAGAEDEALALIAAVEARSEHPVAEAIVAAARERGLALAPVSDFDAVAGYGVEGRVDGRWVHVGAEHYMTWLGVDVSAVADTARRLTEEAKSPLYAAVDGQLLALLAVADPPRREAEAAVAELQGLGVTVAMITGDHRATAEAVGRRLGIDRVMAGVLPDGKAREVQRLQAEGARVLFVGDGINDAPALAQADAGIAIGTGTDIAIEAADVVLMRADLHQLGAALRLARQTRRTVRLNFLWAYGYNVALIPVAAGLLFPLTGWLLNPMAAAAAMSLSSLFVLSNSLRLRRFRAEPRGNGKPAPAAAAATG</sequence>
<dbReference type="EMBL" id="QFFI01000017">
    <property type="protein sequence ID" value="PWG62572.1"/>
    <property type="molecule type" value="Genomic_DNA"/>
</dbReference>
<dbReference type="AlphaFoldDB" id="A0A2U2N0I3"/>
<dbReference type="Gene3D" id="3.40.1110.10">
    <property type="entry name" value="Calcium-transporting ATPase, cytoplasmic domain N"/>
    <property type="match status" value="1"/>
</dbReference>
<dbReference type="InterPro" id="IPR023214">
    <property type="entry name" value="HAD_sf"/>
</dbReference>
<dbReference type="PANTHER" id="PTHR43520:SF8">
    <property type="entry name" value="P-TYPE CU(+) TRANSPORTER"/>
    <property type="match status" value="1"/>
</dbReference>
<dbReference type="Gene3D" id="3.40.50.1000">
    <property type="entry name" value="HAD superfamily/HAD-like"/>
    <property type="match status" value="1"/>
</dbReference>